<organism evidence="2">
    <name type="scientific">Enterobacter cloacae</name>
    <dbReference type="NCBI Taxonomy" id="550"/>
    <lineage>
        <taxon>Bacteria</taxon>
        <taxon>Pseudomonadati</taxon>
        <taxon>Pseudomonadota</taxon>
        <taxon>Gammaproteobacteria</taxon>
        <taxon>Enterobacterales</taxon>
        <taxon>Enterobacteriaceae</taxon>
        <taxon>Enterobacter</taxon>
        <taxon>Enterobacter cloacae complex</taxon>
    </lineage>
</organism>
<keyword evidence="1" id="KW-0175">Coiled coil</keyword>
<name>A0A0U3TZQ5_ENTCL</name>
<dbReference type="EMBL" id="KT884517">
    <property type="protein sequence ID" value="ALV83369.1"/>
    <property type="molecule type" value="Genomic_DNA"/>
</dbReference>
<reference evidence="2" key="1">
    <citation type="journal article" date="2015" name="J. Clin. Microbiol.">
        <title>Co-Production of KPC-18 and VIM-1 Carbapenemases by Enterobacter cloacae: Implications for Newer beta-Lactam-beta-Lactamase Inhibitor Combinations.</title>
        <authorList>
            <person name="Thomson G.K."/>
            <person name="Snyder J.W."/>
            <person name="McElheny C.L."/>
            <person name="Thomson K.S."/>
            <person name="Doi Y."/>
        </authorList>
    </citation>
    <scope>NUCLEOTIDE SEQUENCE</scope>
    <source>
        <strain evidence="2">G6809</strain>
    </source>
</reference>
<proteinExistence type="predicted"/>
<accession>A0A0U3TZQ5</accession>
<evidence type="ECO:0000256" key="1">
    <source>
        <dbReference type="SAM" id="Coils"/>
    </source>
</evidence>
<feature type="coiled-coil region" evidence="1">
    <location>
        <begin position="79"/>
        <end position="138"/>
    </location>
</feature>
<sequence length="155" mass="17601">MTKLPAAFTKEIKAEFKIQRDQYVADYIESHLTDVFSISDFYPVVLIKLQTAIQDGYEIAEFERQPFYNIGDPAMRIVMNKKQQEIDTERRSLTEAAEAALMASLEAQAEELYQQMVAEEERRKRAEAAAQAAAETEALTFSGRLRASFVKGSHV</sequence>
<evidence type="ECO:0000313" key="2">
    <source>
        <dbReference type="EMBL" id="ALV83369.1"/>
    </source>
</evidence>
<dbReference type="AlphaFoldDB" id="A0A0U3TZQ5"/>
<protein>
    <submittedName>
        <fullName evidence="2">Uncharacterized protein</fullName>
    </submittedName>
</protein>